<evidence type="ECO:0000259" key="8">
    <source>
        <dbReference type="Pfam" id="PF14833"/>
    </source>
</evidence>
<dbReference type="GO" id="GO:0050661">
    <property type="term" value="F:NADP binding"/>
    <property type="evidence" value="ECO:0007669"/>
    <property type="project" value="InterPro"/>
</dbReference>
<dbReference type="PANTHER" id="PTHR22981">
    <property type="entry name" value="3-HYDROXYISOBUTYRATE DEHYDROGENASE-RELATED"/>
    <property type="match status" value="1"/>
</dbReference>
<dbReference type="InterPro" id="IPR015815">
    <property type="entry name" value="HIBADH-related"/>
</dbReference>
<evidence type="ECO:0000259" key="7">
    <source>
        <dbReference type="Pfam" id="PF03446"/>
    </source>
</evidence>
<evidence type="ECO:0000256" key="3">
    <source>
        <dbReference type="ARBA" id="ARBA00023002"/>
    </source>
</evidence>
<dbReference type="InterPro" id="IPR013328">
    <property type="entry name" value="6PGD_dom2"/>
</dbReference>
<dbReference type="GO" id="GO:0008442">
    <property type="term" value="F:3-hydroxyisobutyrate dehydrogenase activity"/>
    <property type="evidence" value="ECO:0007669"/>
    <property type="project" value="UniProtKB-EC"/>
</dbReference>
<dbReference type="GO" id="GO:0006574">
    <property type="term" value="P:L-valine catabolic process"/>
    <property type="evidence" value="ECO:0007669"/>
    <property type="project" value="UniProtKB-UniPathway"/>
</dbReference>
<evidence type="ECO:0000256" key="5">
    <source>
        <dbReference type="PIRSR" id="PIRSR000103-1"/>
    </source>
</evidence>
<dbReference type="Gene3D" id="3.40.50.720">
    <property type="entry name" value="NAD(P)-binding Rossmann-like Domain"/>
    <property type="match status" value="1"/>
</dbReference>
<evidence type="ECO:0000313" key="10">
    <source>
        <dbReference type="Proteomes" id="UP000188219"/>
    </source>
</evidence>
<dbReference type="Pfam" id="PF03446">
    <property type="entry name" value="NAD_binding_2"/>
    <property type="match status" value="1"/>
</dbReference>
<evidence type="ECO:0000256" key="2">
    <source>
        <dbReference type="ARBA" id="ARBA00022456"/>
    </source>
</evidence>
<dbReference type="InterPro" id="IPR036291">
    <property type="entry name" value="NAD(P)-bd_dom_sf"/>
</dbReference>
<dbReference type="GO" id="GO:0051287">
    <property type="term" value="F:NAD binding"/>
    <property type="evidence" value="ECO:0007669"/>
    <property type="project" value="InterPro"/>
</dbReference>
<comment type="pathway">
    <text evidence="6">Amino-acid degradation; L-valine degradation.</text>
</comment>
<reference evidence="9" key="1">
    <citation type="submission" date="2017-02" db="EMBL/GenBank/DDBJ databases">
        <title>Genome of Microbulbifer agarilyticus GP101.</title>
        <authorList>
            <person name="Jung J."/>
            <person name="Bae S.S."/>
            <person name="Baek K."/>
        </authorList>
    </citation>
    <scope>NUCLEOTIDE SEQUENCE [LARGE SCALE GENOMIC DNA]</scope>
    <source>
        <strain evidence="9">GP101</strain>
    </source>
</reference>
<dbReference type="Proteomes" id="UP000188219">
    <property type="component" value="Chromosome"/>
</dbReference>
<dbReference type="STRING" id="260552.Mag101_11100"/>
<dbReference type="OrthoDB" id="9786703at2"/>
<dbReference type="RefSeq" id="WP_077404764.1">
    <property type="nucleotide sequence ID" value="NZ_CP019650.1"/>
</dbReference>
<dbReference type="Gene3D" id="1.10.1040.10">
    <property type="entry name" value="N-(1-d-carboxylethyl)-l-norvaline Dehydrogenase, domain 2"/>
    <property type="match status" value="1"/>
</dbReference>
<protein>
    <recommendedName>
        <fullName evidence="6">3-hydroxyisobutyrate dehydrogenase</fullName>
        <shortName evidence="6">HIBADH</shortName>
        <ecNumber evidence="6">1.1.1.31</ecNumber>
    </recommendedName>
</protein>
<dbReference type="Pfam" id="PF14833">
    <property type="entry name" value="NAD_binding_11"/>
    <property type="match status" value="1"/>
</dbReference>
<proteinExistence type="inferred from homology"/>
<keyword evidence="4 6" id="KW-0520">NAD</keyword>
<evidence type="ECO:0000256" key="4">
    <source>
        <dbReference type="ARBA" id="ARBA00023027"/>
    </source>
</evidence>
<evidence type="ECO:0000256" key="6">
    <source>
        <dbReference type="RuleBase" id="RU910714"/>
    </source>
</evidence>
<dbReference type="InterPro" id="IPR008927">
    <property type="entry name" value="6-PGluconate_DH-like_C_sf"/>
</dbReference>
<dbReference type="KEGG" id="maga:Mag101_11100"/>
<dbReference type="UniPathway" id="UPA00362"/>
<sequence>MTTIAFIGLGNMGGPMAANLVAAGHDVRVFDLSDTAMQSLVKLGAKAAKSPFDAAENAQVVISMLPAGQHVAGLYLGDDRAAGLLDTINTDCLVLDCSTIDVDTVRRVQQKAGERGLQFLDAPVSGGVAAAQAGTLTFMCGGEKTGFEQAKSVLSAMGQNIFHAGSHGAGQVAKMCNNMLLAIHMIGTSEALKMGANSGLDPSILSEIMLKSSGRNWSLELYNPYPGVMDSPASRGYQPGFMVDLMTKDLGLAIANAKETNSKVPLGQHAEALYREKQLAGDGKKDFSSILEILEHA</sequence>
<dbReference type="AlphaFoldDB" id="A0A1Q2M643"/>
<organism evidence="9 10">
    <name type="scientific">Microbulbifer agarilyticus</name>
    <dbReference type="NCBI Taxonomy" id="260552"/>
    <lineage>
        <taxon>Bacteria</taxon>
        <taxon>Pseudomonadati</taxon>
        <taxon>Pseudomonadota</taxon>
        <taxon>Gammaproteobacteria</taxon>
        <taxon>Cellvibrionales</taxon>
        <taxon>Microbulbiferaceae</taxon>
        <taxon>Microbulbifer</taxon>
    </lineage>
</organism>
<dbReference type="SUPFAM" id="SSF51735">
    <property type="entry name" value="NAD(P)-binding Rossmann-fold domains"/>
    <property type="match status" value="1"/>
</dbReference>
<dbReference type="FunFam" id="1.10.1040.10:FF:000006">
    <property type="entry name" value="3-hydroxyisobutyrate dehydrogenase"/>
    <property type="match status" value="1"/>
</dbReference>
<dbReference type="InterPro" id="IPR002204">
    <property type="entry name" value="3-OH-isobutyrate_DH-rel_CS"/>
</dbReference>
<accession>A0A1Q2M643</accession>
<comment type="catalytic activity">
    <reaction evidence="6">
        <text>3-hydroxy-2-methylpropanoate + NAD(+) = 2-methyl-3-oxopropanoate + NADH + H(+)</text>
        <dbReference type="Rhea" id="RHEA:17681"/>
        <dbReference type="ChEBI" id="CHEBI:11805"/>
        <dbReference type="ChEBI" id="CHEBI:15378"/>
        <dbReference type="ChEBI" id="CHEBI:57540"/>
        <dbReference type="ChEBI" id="CHEBI:57700"/>
        <dbReference type="ChEBI" id="CHEBI:57945"/>
        <dbReference type="EC" id="1.1.1.31"/>
    </reaction>
</comment>
<dbReference type="NCBIfam" id="TIGR01692">
    <property type="entry name" value="HIBADH"/>
    <property type="match status" value="1"/>
</dbReference>
<keyword evidence="10" id="KW-1185">Reference proteome</keyword>
<feature type="active site" evidence="5">
    <location>
        <position position="174"/>
    </location>
</feature>
<dbReference type="InterPro" id="IPR011548">
    <property type="entry name" value="HIBADH"/>
</dbReference>
<evidence type="ECO:0000313" key="9">
    <source>
        <dbReference type="EMBL" id="AQQ68119.1"/>
    </source>
</evidence>
<name>A0A1Q2M643_9GAMM</name>
<evidence type="ECO:0000256" key="1">
    <source>
        <dbReference type="ARBA" id="ARBA00009080"/>
    </source>
</evidence>
<dbReference type="PROSITE" id="PS00895">
    <property type="entry name" value="3_HYDROXYISOBUT_DH"/>
    <property type="match status" value="1"/>
</dbReference>
<dbReference type="InterPro" id="IPR029154">
    <property type="entry name" value="HIBADH-like_NADP-bd"/>
</dbReference>
<dbReference type="EC" id="1.1.1.31" evidence="6"/>
<dbReference type="PANTHER" id="PTHR22981:SF7">
    <property type="entry name" value="3-HYDROXYISOBUTYRATE DEHYDROGENASE, MITOCHONDRIAL"/>
    <property type="match status" value="1"/>
</dbReference>
<keyword evidence="2 6" id="KW-0101">Branched-chain amino acid catabolism</keyword>
<comment type="similarity">
    <text evidence="1 6">Belongs to the HIBADH-related family.</text>
</comment>
<feature type="domain" description="6-phosphogluconate dehydrogenase NADP-binding" evidence="7">
    <location>
        <begin position="3"/>
        <end position="165"/>
    </location>
</feature>
<dbReference type="PIRSF" id="PIRSF000103">
    <property type="entry name" value="HIBADH"/>
    <property type="match status" value="1"/>
</dbReference>
<feature type="domain" description="3-hydroxyisobutyrate dehydrogenase-like NAD-binding" evidence="8">
    <location>
        <begin position="168"/>
        <end position="293"/>
    </location>
</feature>
<dbReference type="EMBL" id="CP019650">
    <property type="protein sequence ID" value="AQQ68119.1"/>
    <property type="molecule type" value="Genomic_DNA"/>
</dbReference>
<dbReference type="InterPro" id="IPR006115">
    <property type="entry name" value="6PGDH_NADP-bd"/>
</dbReference>
<dbReference type="SUPFAM" id="SSF48179">
    <property type="entry name" value="6-phosphogluconate dehydrogenase C-terminal domain-like"/>
    <property type="match status" value="1"/>
</dbReference>
<gene>
    <name evidence="9" type="ORF">Mag101_11100</name>
</gene>
<keyword evidence="3 6" id="KW-0560">Oxidoreductase</keyword>